<evidence type="ECO:0000313" key="2">
    <source>
        <dbReference type="EMBL" id="POP50962.1"/>
    </source>
</evidence>
<dbReference type="NCBIfam" id="NF033439">
    <property type="entry name" value="small_mem_YoeI"/>
    <property type="match status" value="1"/>
</dbReference>
<dbReference type="RefSeq" id="WP_103674467.1">
    <property type="nucleotide sequence ID" value="NZ_PQGD01000001.1"/>
</dbReference>
<dbReference type="EMBL" id="PQGD01000001">
    <property type="protein sequence ID" value="POP50962.1"/>
    <property type="molecule type" value="Genomic_DNA"/>
</dbReference>
<dbReference type="Proteomes" id="UP000237073">
    <property type="component" value="Unassembled WGS sequence"/>
</dbReference>
<name>A0A2P5GWN6_9ENTR</name>
<evidence type="ECO:0000313" key="1">
    <source>
        <dbReference type="EMBL" id="POP48000.1"/>
    </source>
</evidence>
<evidence type="ECO:0000313" key="4">
    <source>
        <dbReference type="Proteomes" id="UP000247005"/>
    </source>
</evidence>
<dbReference type="EMBL" id="PQGE01000001">
    <property type="protein sequence ID" value="POP48000.1"/>
    <property type="molecule type" value="Genomic_DNA"/>
</dbReference>
<evidence type="ECO:0000313" key="3">
    <source>
        <dbReference type="Proteomes" id="UP000237073"/>
    </source>
</evidence>
<organism evidence="2 4">
    <name type="scientific">Superficieibacter electus</name>
    <dbReference type="NCBI Taxonomy" id="2022662"/>
    <lineage>
        <taxon>Bacteria</taxon>
        <taxon>Pseudomonadati</taxon>
        <taxon>Pseudomonadota</taxon>
        <taxon>Gammaproteobacteria</taxon>
        <taxon>Enterobacterales</taxon>
        <taxon>Enterobacteriaceae</taxon>
        <taxon>Superficieibacter</taxon>
    </lineage>
</organism>
<accession>A0A2P5GWN6</accession>
<comment type="caution">
    <text evidence="2">The sequence shown here is derived from an EMBL/GenBank/DDBJ whole genome shotgun (WGS) entry which is preliminary data.</text>
</comment>
<proteinExistence type="predicted"/>
<reference evidence="3 4" key="1">
    <citation type="submission" date="2018-01" db="EMBL/GenBank/DDBJ databases">
        <title>Superficieibacter electus gen. nov., sp. nov., an extended-spectrum beta-lactamase possessing member of the Enterobacteriaceae family, isolated from intensive care unit surfaces.</title>
        <authorList>
            <person name="Potter R.F."/>
            <person name="D'Souza A.W."/>
        </authorList>
    </citation>
    <scope>NUCLEOTIDE SEQUENCE [LARGE SCALE GENOMIC DNA]</scope>
    <source>
        <strain evidence="2 4">BP-1</strain>
        <strain evidence="1 3">BP-2</strain>
    </source>
</reference>
<sequence>MGQFFVYATAFAEKGNDHVA</sequence>
<protein>
    <submittedName>
        <fullName evidence="2">Membrane protein YoeI</fullName>
    </submittedName>
</protein>
<dbReference type="InterPro" id="IPR049776">
    <property type="entry name" value="YoeI-like"/>
</dbReference>
<gene>
    <name evidence="2" type="primary">yoeI</name>
    <name evidence="2" type="ORF">CHU32_00575</name>
    <name evidence="1" type="ORF">CHU33_00575</name>
</gene>
<keyword evidence="3" id="KW-1185">Reference proteome</keyword>
<dbReference type="Proteomes" id="UP000247005">
    <property type="component" value="Unassembled WGS sequence"/>
</dbReference>
<dbReference type="AlphaFoldDB" id="A0A2P5GWN6"/>